<keyword evidence="3 12" id="KW-0813">Transport</keyword>
<organism evidence="13 14">
    <name type="scientific">Thermotoga petrophila (strain ATCC BAA-488 / DSM 13995 / JCM 10881 / RKU-1)</name>
    <dbReference type="NCBI Taxonomy" id="390874"/>
    <lineage>
        <taxon>Bacteria</taxon>
        <taxon>Thermotogati</taxon>
        <taxon>Thermotogota</taxon>
        <taxon>Thermotogae</taxon>
        <taxon>Thermotogales</taxon>
        <taxon>Thermotogaceae</taxon>
        <taxon>Thermotoga</taxon>
    </lineage>
</organism>
<dbReference type="HOGENOM" id="CLU_042028_0_1_0"/>
<comment type="similarity">
    <text evidence="1 12">Belongs to the FliP/MopC/SpaP family.</text>
</comment>
<dbReference type="GO" id="GO:0016787">
    <property type="term" value="F:hydrolase activity"/>
    <property type="evidence" value="ECO:0007669"/>
    <property type="project" value="UniProtKB-KW"/>
</dbReference>
<evidence type="ECO:0000256" key="12">
    <source>
        <dbReference type="RuleBase" id="RU362069"/>
    </source>
</evidence>
<keyword evidence="13" id="KW-0966">Cell projection</keyword>
<keyword evidence="13" id="KW-0378">Hydrolase</keyword>
<dbReference type="PRINTS" id="PR01302">
    <property type="entry name" value="TYPE3IMPPROT"/>
</dbReference>
<dbReference type="eggNOG" id="COG1338">
    <property type="taxonomic scope" value="Bacteria"/>
</dbReference>
<dbReference type="AlphaFoldDB" id="A5IJ88"/>
<keyword evidence="6 12" id="KW-1005">Bacterial flagellum biogenesis</keyword>
<dbReference type="NCBIfam" id="NF009438">
    <property type="entry name" value="PRK12797.1"/>
    <property type="match status" value="1"/>
</dbReference>
<name>A5IJ88_THEP1</name>
<evidence type="ECO:0000256" key="9">
    <source>
        <dbReference type="ARBA" id="ARBA00023136"/>
    </source>
</evidence>
<feature type="transmembrane region" description="Helical" evidence="12">
    <location>
        <begin position="227"/>
        <end position="248"/>
    </location>
</feature>
<evidence type="ECO:0000313" key="14">
    <source>
        <dbReference type="Proteomes" id="UP000006558"/>
    </source>
</evidence>
<keyword evidence="4 12" id="KW-1003">Cell membrane</keyword>
<sequence length="249" mass="28180">MRKLLLILLIFLPLLYFSQEIPFPSISIGVRPAEEPEDLVVTLEILLVLTVLALAPSILVLFTSFTRIIVVFSLFRNALGTRQTPPNQVMIGLALFLTFLIMQPVWNDIYNNAITPYLNKEIGYQEMFQRVNTRIREFMINELKNHHNEDNVFMLAKNSGIEIAKIEEAPNAVLIPAFVLGELEVAFKMGVVLYVPFIVIDMIVASILLAMGMIMIPPVFVSLPFKILIFVMANGWDLLVEGLIKSFAR</sequence>
<dbReference type="STRING" id="390874.Tpet_0232"/>
<comment type="subcellular location">
    <subcellularLocation>
        <location evidence="12">Cell membrane</location>
        <topology evidence="12">Multi-pass membrane protein</topology>
    </subcellularLocation>
    <subcellularLocation>
        <location evidence="12">Bacterial flagellum basal body</location>
    </subcellularLocation>
</comment>
<keyword evidence="5 12" id="KW-0812">Transmembrane</keyword>
<evidence type="ECO:0000256" key="6">
    <source>
        <dbReference type="ARBA" id="ARBA00022795"/>
    </source>
</evidence>
<reference evidence="14" key="1">
    <citation type="submission" date="2007-05" db="EMBL/GenBank/DDBJ databases">
        <title>Complete sequence of Thermotoga petrophila RKU-1.</title>
        <authorList>
            <consortium name="US DOE Joint Genome Institute"/>
            <person name="Copeland A."/>
            <person name="Lucas S."/>
            <person name="Lapidus A."/>
            <person name="Barry K."/>
            <person name="Glavina del Rio T."/>
            <person name="Dalin E."/>
            <person name="Tice H."/>
            <person name="Pitluck S."/>
            <person name="Sims D."/>
            <person name="Brettin T."/>
            <person name="Bruce D."/>
            <person name="Detter J.C."/>
            <person name="Han C."/>
            <person name="Tapia R."/>
            <person name="Schmutz J."/>
            <person name="Larimer F."/>
            <person name="Land M."/>
            <person name="Hauser L."/>
            <person name="Kyrpides N."/>
            <person name="Mikhailova N."/>
            <person name="Nelson K."/>
            <person name="Gogarten J.P."/>
            <person name="Noll K."/>
            <person name="Richardson P."/>
        </authorList>
    </citation>
    <scope>NUCLEOTIDE SEQUENCE [LARGE SCALE GENOMIC DNA]</scope>
    <source>
        <strain evidence="14">ATCC BAA-488 / DSM 13995 / JCM 10881 / RKU-1</strain>
    </source>
</reference>
<evidence type="ECO:0000256" key="4">
    <source>
        <dbReference type="ARBA" id="ARBA00022475"/>
    </source>
</evidence>
<dbReference type="RefSeq" id="WP_011942906.1">
    <property type="nucleotide sequence ID" value="NC_009486.1"/>
</dbReference>
<dbReference type="GO" id="GO:0005886">
    <property type="term" value="C:plasma membrane"/>
    <property type="evidence" value="ECO:0007669"/>
    <property type="project" value="UniProtKB-SubCell"/>
</dbReference>
<keyword evidence="7 12" id="KW-0653">Protein transport</keyword>
<evidence type="ECO:0000256" key="11">
    <source>
        <dbReference type="ARBA" id="ARBA00023225"/>
    </source>
</evidence>
<keyword evidence="9 12" id="KW-0472">Membrane</keyword>
<dbReference type="EMBL" id="CP000702">
    <property type="protein sequence ID" value="ABQ46261.1"/>
    <property type="molecule type" value="Genomic_DNA"/>
</dbReference>
<protein>
    <recommendedName>
        <fullName evidence="2 12">Flagellar biosynthetic protein FliP</fullName>
    </recommendedName>
</protein>
<dbReference type="PANTHER" id="PTHR30587:SF0">
    <property type="entry name" value="FLAGELLAR BIOSYNTHETIC PROTEIN FLIP"/>
    <property type="match status" value="1"/>
</dbReference>
<dbReference type="InterPro" id="IPR005838">
    <property type="entry name" value="T3SS_IM_P"/>
</dbReference>
<feature type="transmembrane region" description="Helical" evidence="12">
    <location>
        <begin position="45"/>
        <end position="75"/>
    </location>
</feature>
<dbReference type="PANTHER" id="PTHR30587">
    <property type="entry name" value="FLAGELLAR BIOSYNTHETIC PROTEIN FLIP"/>
    <property type="match status" value="1"/>
</dbReference>
<dbReference type="Pfam" id="PF00813">
    <property type="entry name" value="FliP"/>
    <property type="match status" value="1"/>
</dbReference>
<dbReference type="NCBIfam" id="TIGR01103">
    <property type="entry name" value="fliP"/>
    <property type="match status" value="1"/>
</dbReference>
<dbReference type="Proteomes" id="UP000006558">
    <property type="component" value="Chromosome"/>
</dbReference>
<evidence type="ECO:0000256" key="2">
    <source>
        <dbReference type="ARBA" id="ARBA00021714"/>
    </source>
</evidence>
<dbReference type="GO" id="GO:0044781">
    <property type="term" value="P:bacterial-type flagellum organization"/>
    <property type="evidence" value="ECO:0007669"/>
    <property type="project" value="UniProtKB-UniRule"/>
</dbReference>
<evidence type="ECO:0000256" key="1">
    <source>
        <dbReference type="ARBA" id="ARBA00006257"/>
    </source>
</evidence>
<dbReference type="GO" id="GO:0009425">
    <property type="term" value="C:bacterial-type flagellum basal body"/>
    <property type="evidence" value="ECO:0007669"/>
    <property type="project" value="UniProtKB-SubCell"/>
</dbReference>
<reference evidence="13 14" key="2">
    <citation type="journal article" date="2009" name="Proc. Natl. Acad. Sci. U.S.A.">
        <title>On the chimeric nature, thermophilic origin, and phylogenetic placement of the Thermotogales.</title>
        <authorList>
            <person name="Zhaxybayeva O."/>
            <person name="Swithers K.S."/>
            <person name="Lapierre P."/>
            <person name="Fournier G.P."/>
            <person name="Bickhart D.M."/>
            <person name="DeBoy R.T."/>
            <person name="Nelson K.E."/>
            <person name="Nesbo C.L."/>
            <person name="Doolittle W.F."/>
            <person name="Gogarten J.P."/>
            <person name="Noll K.M."/>
        </authorList>
    </citation>
    <scope>NUCLEOTIDE SEQUENCE [LARGE SCALE GENOMIC DNA]</scope>
    <source>
        <strain evidence="14">ATCC BAA-488 / DSM 13995 / JCM 10881 / RKU-1</strain>
    </source>
</reference>
<dbReference type="GO" id="GO:0009306">
    <property type="term" value="P:protein secretion"/>
    <property type="evidence" value="ECO:0007669"/>
    <property type="project" value="UniProtKB-UniRule"/>
</dbReference>
<keyword evidence="10" id="KW-0975">Bacterial flagellum</keyword>
<evidence type="ECO:0000256" key="8">
    <source>
        <dbReference type="ARBA" id="ARBA00022989"/>
    </source>
</evidence>
<dbReference type="PROSITE" id="PS01061">
    <property type="entry name" value="FLIP_2"/>
    <property type="match status" value="1"/>
</dbReference>
<dbReference type="KEGG" id="tpt:Tpet_0232"/>
<comment type="function">
    <text evidence="12">Plays a role in the flagellum-specific transport system.</text>
</comment>
<evidence type="ECO:0000313" key="13">
    <source>
        <dbReference type="EMBL" id="ABQ46261.1"/>
    </source>
</evidence>
<gene>
    <name evidence="12" type="primary">fliP</name>
    <name evidence="13" type="ordered locus">Tpet_0232</name>
</gene>
<dbReference type="PRINTS" id="PR00951">
    <property type="entry name" value="FLGBIOSNFLIP"/>
</dbReference>
<keyword evidence="13" id="KW-0969">Cilium</keyword>
<keyword evidence="8 12" id="KW-1133">Transmembrane helix</keyword>
<keyword evidence="13" id="KW-0282">Flagellum</keyword>
<accession>A5IJ88</accession>
<keyword evidence="11 12" id="KW-1006">Bacterial flagellum protein export</keyword>
<evidence type="ECO:0000256" key="3">
    <source>
        <dbReference type="ARBA" id="ARBA00022448"/>
    </source>
</evidence>
<feature type="transmembrane region" description="Helical" evidence="12">
    <location>
        <begin position="87"/>
        <end position="106"/>
    </location>
</feature>
<evidence type="ECO:0000256" key="10">
    <source>
        <dbReference type="ARBA" id="ARBA00023143"/>
    </source>
</evidence>
<proteinExistence type="inferred from homology"/>
<dbReference type="InterPro" id="IPR005837">
    <property type="entry name" value="FliP"/>
</dbReference>
<evidence type="ECO:0000256" key="5">
    <source>
        <dbReference type="ARBA" id="ARBA00022692"/>
    </source>
</evidence>
<evidence type="ECO:0000256" key="7">
    <source>
        <dbReference type="ARBA" id="ARBA00022927"/>
    </source>
</evidence>
<feature type="transmembrane region" description="Helical" evidence="12">
    <location>
        <begin position="191"/>
        <end position="215"/>
    </location>
</feature>